<dbReference type="OrthoDB" id="19653at2759"/>
<dbReference type="PROSITE" id="PS00941">
    <property type="entry name" value="CARBOXYLESTERASE_B_2"/>
    <property type="match status" value="1"/>
</dbReference>
<dbReference type="Gene3D" id="3.40.50.1820">
    <property type="entry name" value="alpha/beta hydrolase"/>
    <property type="match status" value="1"/>
</dbReference>
<accession>A0A2A2KK90</accession>
<dbReference type="EMBL" id="LIAE01008362">
    <property type="protein sequence ID" value="PAV74288.1"/>
    <property type="molecule type" value="Genomic_DNA"/>
</dbReference>
<reference evidence="6" key="1">
    <citation type="journal article" date="2017" name="Curr. Biol.">
        <title>Genome architecture and evolution of a unichromosomal asexual nematode.</title>
        <authorList>
            <person name="Fradin H."/>
            <person name="Zegar C."/>
            <person name="Gutwein M."/>
            <person name="Lucas J."/>
            <person name="Kovtun M."/>
            <person name="Corcoran D."/>
            <person name="Baugh L.R."/>
            <person name="Kiontke K."/>
            <person name="Gunsalus K."/>
            <person name="Fitch D.H."/>
            <person name="Piano F."/>
        </authorList>
    </citation>
    <scope>NUCLEOTIDE SEQUENCE [LARGE SCALE GENOMIC DNA]</scope>
    <source>
        <strain evidence="6">PF1309</strain>
    </source>
</reference>
<keyword evidence="7" id="KW-1185">Reference proteome</keyword>
<dbReference type="InterPro" id="IPR002018">
    <property type="entry name" value="CarbesteraseB"/>
</dbReference>
<evidence type="ECO:0000313" key="7">
    <source>
        <dbReference type="Proteomes" id="UP000218231"/>
    </source>
</evidence>
<evidence type="ECO:0000256" key="4">
    <source>
        <dbReference type="RuleBase" id="RU361235"/>
    </source>
</evidence>
<name>A0A2A2KK90_9BILA</name>
<dbReference type="PROSITE" id="PS00122">
    <property type="entry name" value="CARBOXYLESTERASE_B_1"/>
    <property type="match status" value="1"/>
</dbReference>
<dbReference type="InterPro" id="IPR019826">
    <property type="entry name" value="Carboxylesterase_B_AS"/>
</dbReference>
<evidence type="ECO:0000259" key="5">
    <source>
        <dbReference type="Pfam" id="PF00135"/>
    </source>
</evidence>
<dbReference type="Pfam" id="PF00135">
    <property type="entry name" value="COesterase"/>
    <property type="match status" value="1"/>
</dbReference>
<dbReference type="GO" id="GO:0052689">
    <property type="term" value="F:carboxylic ester hydrolase activity"/>
    <property type="evidence" value="ECO:0007669"/>
    <property type="project" value="UniProtKB-KW"/>
</dbReference>
<comment type="caution">
    <text evidence="6">The sequence shown here is derived from an EMBL/GenBank/DDBJ whole genome shotgun (WGS) entry which is preliminary data.</text>
</comment>
<dbReference type="InterPro" id="IPR019819">
    <property type="entry name" value="Carboxylesterase_B_CS"/>
</dbReference>
<keyword evidence="3 4" id="KW-0378">Hydrolase</keyword>
<dbReference type="Proteomes" id="UP000218231">
    <property type="component" value="Unassembled WGS sequence"/>
</dbReference>
<keyword evidence="2" id="KW-0719">Serine esterase</keyword>
<evidence type="ECO:0000256" key="3">
    <source>
        <dbReference type="ARBA" id="ARBA00022801"/>
    </source>
</evidence>
<evidence type="ECO:0000313" key="6">
    <source>
        <dbReference type="EMBL" id="PAV74288.1"/>
    </source>
</evidence>
<evidence type="ECO:0000256" key="1">
    <source>
        <dbReference type="ARBA" id="ARBA00005964"/>
    </source>
</evidence>
<protein>
    <recommendedName>
        <fullName evidence="4">Carboxylic ester hydrolase</fullName>
        <ecNumber evidence="4">3.1.1.-</ecNumber>
    </recommendedName>
</protein>
<sequence>MYNQVETEQGAIKGQVFETDEGIRAEAYKGIPFAEPPVGDLRWRLPVEKKSWRGVRDALNYSSACIQFHDFGYKIKYNQSEDCLYLNVFTPNSSIRDPLLPVLVFIHGGTFVSGSGSDCLNMTTIARNFLDRGIVFVTINYRLGALGFLENQEDELTNFGIWDMIMALKWTKQNIQKFGGNSSQITIMGQSSGAAATSLLALIDQTKDLVSRAIIVSGSFHATWSSLRVGEYGLTSSGLVGYFKCKMLSEYKNESECQVFADCLTLDSPKVVYDKDLVKLSHKELVKKARMPIMIGVMGYEEGRRRHQEFTTKEVIDKITRIESELLFNLACQSEIDAYTSKDLPVYAFSFDYASKGKINFQLKLDDKMENVSFPYSEDKDNLNIHIDDGIGATYDENMKPSCNDGFAQITFPGFLKLISGTLRITAAYDLMHSGQGLLTLKKYSVLIGTVCDNGKSKSSFVENEECEANIVHLLGPDFTQLLDTPGTYDLAALEKSGNFTSNIISFQPLSANSGLKGIINGDCQVILNAQSNGKTVANFKLHGNEKWIYLHDD</sequence>
<gene>
    <name evidence="6" type="ORF">WR25_24828</name>
</gene>
<dbReference type="STRING" id="2018661.A0A2A2KK90"/>
<organism evidence="6 7">
    <name type="scientific">Diploscapter pachys</name>
    <dbReference type="NCBI Taxonomy" id="2018661"/>
    <lineage>
        <taxon>Eukaryota</taxon>
        <taxon>Metazoa</taxon>
        <taxon>Ecdysozoa</taxon>
        <taxon>Nematoda</taxon>
        <taxon>Chromadorea</taxon>
        <taxon>Rhabditida</taxon>
        <taxon>Rhabditina</taxon>
        <taxon>Rhabditomorpha</taxon>
        <taxon>Rhabditoidea</taxon>
        <taxon>Rhabditidae</taxon>
        <taxon>Diploscapter</taxon>
    </lineage>
</organism>
<evidence type="ECO:0000256" key="2">
    <source>
        <dbReference type="ARBA" id="ARBA00022487"/>
    </source>
</evidence>
<proteinExistence type="inferred from homology"/>
<dbReference type="AlphaFoldDB" id="A0A2A2KK90"/>
<comment type="similarity">
    <text evidence="1 4">Belongs to the type-B carboxylesterase/lipase family.</text>
</comment>
<dbReference type="InterPro" id="IPR050309">
    <property type="entry name" value="Type-B_Carboxylest/Lipase"/>
</dbReference>
<feature type="domain" description="Carboxylesterase type B" evidence="5">
    <location>
        <begin position="3"/>
        <end position="297"/>
    </location>
</feature>
<dbReference type="InterPro" id="IPR029058">
    <property type="entry name" value="AB_hydrolase_fold"/>
</dbReference>
<dbReference type="SUPFAM" id="SSF53474">
    <property type="entry name" value="alpha/beta-Hydrolases"/>
    <property type="match status" value="1"/>
</dbReference>
<dbReference type="EC" id="3.1.1.-" evidence="4"/>
<dbReference type="PANTHER" id="PTHR11559">
    <property type="entry name" value="CARBOXYLESTERASE"/>
    <property type="match status" value="1"/>
</dbReference>